<evidence type="ECO:0000313" key="2">
    <source>
        <dbReference type="Proteomes" id="UP000593570"/>
    </source>
</evidence>
<name>A0A8H6LRY1_FUSOX</name>
<evidence type="ECO:0000313" key="1">
    <source>
        <dbReference type="EMBL" id="KAF6528575.1"/>
    </source>
</evidence>
<reference evidence="1 2" key="1">
    <citation type="journal article" date="2020" name="bioRxiv">
        <title>A chromosome-scale genome assembly for the Fusarium oxysporum strain Fo5176 to establish a model Arabidopsis-fungal pathosystem.</title>
        <authorList>
            <person name="Fokkens L."/>
            <person name="Guo L."/>
            <person name="Dora S."/>
            <person name="Wang B."/>
            <person name="Ye K."/>
            <person name="Sanchez-Rodriguez C."/>
            <person name="Croll D."/>
        </authorList>
    </citation>
    <scope>NUCLEOTIDE SEQUENCE [LARGE SCALE GENOMIC DNA]</scope>
    <source>
        <strain evidence="1 2">Fo5176</strain>
    </source>
</reference>
<protein>
    <recommendedName>
        <fullName evidence="3">Chromo domain-containing protein</fullName>
    </recommendedName>
</protein>
<accession>A0A8H6LRY1</accession>
<comment type="caution">
    <text evidence="1">The sequence shown here is derived from an EMBL/GenBank/DDBJ whole genome shotgun (WGS) entry which is preliminary data.</text>
</comment>
<dbReference type="Gene3D" id="2.40.50.40">
    <property type="match status" value="1"/>
</dbReference>
<gene>
    <name evidence="1" type="ORF">HZS61_008877</name>
</gene>
<organism evidence="1 2">
    <name type="scientific">Fusarium oxysporum f. sp. conglutinans</name>
    <dbReference type="NCBI Taxonomy" id="100902"/>
    <lineage>
        <taxon>Eukaryota</taxon>
        <taxon>Fungi</taxon>
        <taxon>Dikarya</taxon>
        <taxon>Ascomycota</taxon>
        <taxon>Pezizomycotina</taxon>
        <taxon>Sordariomycetes</taxon>
        <taxon>Hypocreomycetidae</taxon>
        <taxon>Hypocreales</taxon>
        <taxon>Nectriaceae</taxon>
        <taxon>Fusarium</taxon>
        <taxon>Fusarium oxysporum species complex</taxon>
    </lineage>
</organism>
<dbReference type="Proteomes" id="UP000593570">
    <property type="component" value="Unassembled WGS sequence"/>
</dbReference>
<proteinExistence type="predicted"/>
<dbReference type="EMBL" id="JACDXP010000002">
    <property type="protein sequence ID" value="KAF6528575.1"/>
    <property type="molecule type" value="Genomic_DNA"/>
</dbReference>
<dbReference type="AlphaFoldDB" id="A0A8H6LRY1"/>
<sequence length="336" mass="37931">MRSAPGKRQVSQRTIISPYTRIILKKAPGDRLSVVNDKTLCDIKIKKQLIGNRTSYAKGKRVNKRRHIPIKDTYSKPLDQVRQVKSSATANKRSFPSGSWEDEIQAVAHCKVGADSRGRPAVYLIWKDGRKTIHDWDILGHNVPKAIVTPFSFPSQNQQNRKTEFGSALTSLISAGFSKRLQSQVHLAPARGNNYCLDNSDAWFDKAVSLPETREWIEKAALRGHKIYIIVGIQTFIDARIVQKLARGRQARGQATVPVSLFLAAATAAMPFADLVDPAIREHQNAESDQLWLLAPGEQVWSLQYRKVRTRWLSSRPLEPLQLSETRRWSCMEGDI</sequence>
<evidence type="ECO:0008006" key="3">
    <source>
        <dbReference type="Google" id="ProtNLM"/>
    </source>
</evidence>